<feature type="domain" description="Ketoreductase" evidence="14">
    <location>
        <begin position="14"/>
        <end position="189"/>
    </location>
</feature>
<dbReference type="InterPro" id="IPR036291">
    <property type="entry name" value="NAD(P)-bd_dom_sf"/>
</dbReference>
<comment type="pathway">
    <text evidence="1 13">Lipid metabolism; fatty acid biosynthesis.</text>
</comment>
<evidence type="ECO:0000256" key="7">
    <source>
        <dbReference type="ARBA" id="ARBA00023002"/>
    </source>
</evidence>
<dbReference type="InterPro" id="IPR002347">
    <property type="entry name" value="SDR_fam"/>
</dbReference>
<evidence type="ECO:0000313" key="15">
    <source>
        <dbReference type="EMBL" id="MBB6050481.1"/>
    </source>
</evidence>
<feature type="active site" description="Proton acceptor" evidence="11">
    <location>
        <position position="158"/>
    </location>
</feature>
<evidence type="ECO:0000256" key="11">
    <source>
        <dbReference type="PIRSR" id="PIRSR611284-1"/>
    </source>
</evidence>
<evidence type="ECO:0000256" key="10">
    <source>
        <dbReference type="ARBA" id="ARBA00048508"/>
    </source>
</evidence>
<evidence type="ECO:0000256" key="1">
    <source>
        <dbReference type="ARBA" id="ARBA00005194"/>
    </source>
</evidence>
<dbReference type="UniPathway" id="UPA00094"/>
<evidence type="ECO:0000256" key="12">
    <source>
        <dbReference type="PIRSR" id="PIRSR611284-2"/>
    </source>
</evidence>
<dbReference type="NCBIfam" id="NF009466">
    <property type="entry name" value="PRK12826.1-2"/>
    <property type="match status" value="1"/>
</dbReference>
<dbReference type="SUPFAM" id="SSF51735">
    <property type="entry name" value="NAD(P)-binding Rossmann-fold domains"/>
    <property type="match status" value="1"/>
</dbReference>
<dbReference type="PANTHER" id="PTHR42879">
    <property type="entry name" value="3-OXOACYL-(ACYL-CARRIER-PROTEIN) REDUCTASE"/>
    <property type="match status" value="1"/>
</dbReference>
<sequence>MSLEGKIAIVTGAGRGGRGIGRGIALALAQAGADIAITARTNIADAEAVADAVRETGRTALAIQCDVSDAASVESLFATVKEQLGRVDILVNNAGITRDTLLLRMSEDDWDGVLDANLKGTFLCTRAAAKLMLKQRYGRIINITSVNGQVGSPGQANYSASKAGMIGFTKSVARELASRNITVNAVAPGFIDTQMTDFVSGDSREKLLEKIPLGRFGSAEDVGAAVAFLASEAASYITGQTLTVDGGLTV</sequence>
<reference evidence="15 16" key="1">
    <citation type="submission" date="2020-08" db="EMBL/GenBank/DDBJ databases">
        <title>Genomic Encyclopedia of Type Strains, Phase IV (KMG-IV): sequencing the most valuable type-strain genomes for metagenomic binning, comparative biology and taxonomic classification.</title>
        <authorList>
            <person name="Goeker M."/>
        </authorList>
    </citation>
    <scope>NUCLEOTIDE SEQUENCE [LARGE SCALE GENOMIC DNA]</scope>
    <source>
        <strain evidence="15 16">DSM 23562</strain>
    </source>
</reference>
<accession>A0A7W9SPP3</accession>
<dbReference type="GO" id="GO:0006633">
    <property type="term" value="P:fatty acid biosynthetic process"/>
    <property type="evidence" value="ECO:0007669"/>
    <property type="project" value="UniProtKB-UniPathway"/>
</dbReference>
<comment type="function">
    <text evidence="13">Catalyzes the NADPH-dependent reduction of beta-ketoacyl-ACP substrates to beta-hydroxyacyl-ACP products, the first reductive step in the elongation cycle of fatty acid biosynthesis.</text>
</comment>
<dbReference type="Proteomes" id="UP000520814">
    <property type="component" value="Unassembled WGS sequence"/>
</dbReference>
<evidence type="ECO:0000256" key="9">
    <source>
        <dbReference type="ARBA" id="ARBA00023160"/>
    </source>
</evidence>
<evidence type="ECO:0000256" key="3">
    <source>
        <dbReference type="ARBA" id="ARBA00012948"/>
    </source>
</evidence>
<dbReference type="PRINTS" id="PR00081">
    <property type="entry name" value="GDHRDH"/>
</dbReference>
<dbReference type="SMART" id="SM00822">
    <property type="entry name" value="PKS_KR"/>
    <property type="match status" value="1"/>
</dbReference>
<evidence type="ECO:0000256" key="4">
    <source>
        <dbReference type="ARBA" id="ARBA00022516"/>
    </source>
</evidence>
<comment type="caution">
    <text evidence="15">The sequence shown here is derived from an EMBL/GenBank/DDBJ whole genome shotgun (WGS) entry which is preliminary data.</text>
</comment>
<evidence type="ECO:0000259" key="14">
    <source>
        <dbReference type="SMART" id="SM00822"/>
    </source>
</evidence>
<feature type="binding site" evidence="12">
    <location>
        <position position="41"/>
    </location>
    <ligand>
        <name>NADP(+)</name>
        <dbReference type="ChEBI" id="CHEBI:58349"/>
    </ligand>
</feature>
<gene>
    <name evidence="15" type="ORF">HNQ39_002272</name>
</gene>
<keyword evidence="8 13" id="KW-0443">Lipid metabolism</keyword>
<dbReference type="NCBIfam" id="TIGR01830">
    <property type="entry name" value="3oxo_ACP_reduc"/>
    <property type="match status" value="1"/>
</dbReference>
<feature type="binding site" evidence="12">
    <location>
        <position position="191"/>
    </location>
    <ligand>
        <name>NADP(+)</name>
        <dbReference type="ChEBI" id="CHEBI:58349"/>
    </ligand>
</feature>
<proteinExistence type="inferred from homology"/>
<evidence type="ECO:0000313" key="16">
    <source>
        <dbReference type="Proteomes" id="UP000520814"/>
    </source>
</evidence>
<dbReference type="EC" id="1.1.1.100" evidence="3 13"/>
<dbReference type="GO" id="GO:0004316">
    <property type="term" value="F:3-oxoacyl-[acyl-carrier-protein] reductase (NADPH) activity"/>
    <property type="evidence" value="ECO:0007669"/>
    <property type="project" value="UniProtKB-UniRule"/>
</dbReference>
<evidence type="ECO:0000256" key="5">
    <source>
        <dbReference type="ARBA" id="ARBA00022832"/>
    </source>
</evidence>
<evidence type="ECO:0000256" key="2">
    <source>
        <dbReference type="ARBA" id="ARBA00006484"/>
    </source>
</evidence>
<dbReference type="FunFam" id="3.40.50.720:FF:000037">
    <property type="entry name" value="3-oxoacyl-[acyl-carrier-protein] reductase FabG"/>
    <property type="match status" value="1"/>
</dbReference>
<dbReference type="Gene3D" id="3.40.50.720">
    <property type="entry name" value="NAD(P)-binding Rossmann-like Domain"/>
    <property type="match status" value="1"/>
</dbReference>
<dbReference type="EMBL" id="JACHGW010000002">
    <property type="protein sequence ID" value="MBB6050481.1"/>
    <property type="molecule type" value="Genomic_DNA"/>
</dbReference>
<dbReference type="NCBIfam" id="NF005559">
    <property type="entry name" value="PRK07231.1"/>
    <property type="match status" value="1"/>
</dbReference>
<dbReference type="InterPro" id="IPR050259">
    <property type="entry name" value="SDR"/>
</dbReference>
<protein>
    <recommendedName>
        <fullName evidence="3 13">3-oxoacyl-[acyl-carrier-protein] reductase</fullName>
        <ecNumber evidence="3 13">1.1.1.100</ecNumber>
    </recommendedName>
</protein>
<keyword evidence="6 12" id="KW-0521">NADP</keyword>
<evidence type="ECO:0000256" key="8">
    <source>
        <dbReference type="ARBA" id="ARBA00023098"/>
    </source>
</evidence>
<keyword evidence="16" id="KW-1185">Reference proteome</keyword>
<dbReference type="AlphaFoldDB" id="A0A7W9SPP3"/>
<dbReference type="PRINTS" id="PR00080">
    <property type="entry name" value="SDRFAMILY"/>
</dbReference>
<feature type="binding site" evidence="12">
    <location>
        <position position="93"/>
    </location>
    <ligand>
        <name>NADP(+)</name>
        <dbReference type="ChEBI" id="CHEBI:58349"/>
    </ligand>
</feature>
<evidence type="ECO:0000256" key="6">
    <source>
        <dbReference type="ARBA" id="ARBA00022857"/>
    </source>
</evidence>
<feature type="binding site" evidence="12">
    <location>
        <begin position="158"/>
        <end position="162"/>
    </location>
    <ligand>
        <name>NADP(+)</name>
        <dbReference type="ChEBI" id="CHEBI:58349"/>
    </ligand>
</feature>
<comment type="similarity">
    <text evidence="2 13">Belongs to the short-chain dehydrogenases/reductases (SDR) family.</text>
</comment>
<comment type="subunit">
    <text evidence="13">Homotetramer.</text>
</comment>
<dbReference type="CDD" id="cd05333">
    <property type="entry name" value="BKR_SDR_c"/>
    <property type="match status" value="1"/>
</dbReference>
<organism evidence="15 16">
    <name type="scientific">Armatimonas rosea</name>
    <dbReference type="NCBI Taxonomy" id="685828"/>
    <lineage>
        <taxon>Bacteria</taxon>
        <taxon>Bacillati</taxon>
        <taxon>Armatimonadota</taxon>
        <taxon>Armatimonadia</taxon>
        <taxon>Armatimonadales</taxon>
        <taxon>Armatimonadaceae</taxon>
        <taxon>Armatimonas</taxon>
    </lineage>
</organism>
<dbReference type="InterPro" id="IPR011284">
    <property type="entry name" value="3oxo_ACP_reduc"/>
</dbReference>
<dbReference type="GO" id="GO:0051287">
    <property type="term" value="F:NAD binding"/>
    <property type="evidence" value="ECO:0007669"/>
    <property type="project" value="UniProtKB-UniRule"/>
</dbReference>
<keyword evidence="7 13" id="KW-0560">Oxidoreductase</keyword>
<dbReference type="Pfam" id="PF13561">
    <property type="entry name" value="adh_short_C2"/>
    <property type="match status" value="1"/>
</dbReference>
<keyword evidence="4 13" id="KW-0444">Lipid biosynthesis</keyword>
<evidence type="ECO:0000256" key="13">
    <source>
        <dbReference type="RuleBase" id="RU366074"/>
    </source>
</evidence>
<name>A0A7W9SPP3_ARMRO</name>
<dbReference type="InterPro" id="IPR057326">
    <property type="entry name" value="KR_dom"/>
</dbReference>
<keyword evidence="9 13" id="KW-0275">Fatty acid biosynthesis</keyword>
<dbReference type="PANTHER" id="PTHR42879:SF2">
    <property type="entry name" value="3-OXOACYL-[ACYL-CARRIER-PROTEIN] REDUCTASE FABG"/>
    <property type="match status" value="1"/>
</dbReference>
<dbReference type="InterPro" id="IPR020904">
    <property type="entry name" value="Sc_DH/Rdtase_CS"/>
</dbReference>
<dbReference type="PROSITE" id="PS00061">
    <property type="entry name" value="ADH_SHORT"/>
    <property type="match status" value="1"/>
</dbReference>
<comment type="catalytic activity">
    <reaction evidence="10 13">
        <text>a (3R)-hydroxyacyl-[ACP] + NADP(+) = a 3-oxoacyl-[ACP] + NADPH + H(+)</text>
        <dbReference type="Rhea" id="RHEA:17397"/>
        <dbReference type="Rhea" id="RHEA-COMP:9916"/>
        <dbReference type="Rhea" id="RHEA-COMP:9945"/>
        <dbReference type="ChEBI" id="CHEBI:15378"/>
        <dbReference type="ChEBI" id="CHEBI:57783"/>
        <dbReference type="ChEBI" id="CHEBI:58349"/>
        <dbReference type="ChEBI" id="CHEBI:78776"/>
        <dbReference type="ChEBI" id="CHEBI:78827"/>
        <dbReference type="EC" id="1.1.1.100"/>
    </reaction>
</comment>
<feature type="binding site" evidence="12">
    <location>
        <begin position="12"/>
        <end position="18"/>
    </location>
    <ligand>
        <name>NADP(+)</name>
        <dbReference type="ChEBI" id="CHEBI:58349"/>
    </ligand>
</feature>
<dbReference type="RefSeq" id="WP_184195515.1">
    <property type="nucleotide sequence ID" value="NZ_JACHGW010000002.1"/>
</dbReference>
<keyword evidence="5 13" id="KW-0276">Fatty acid metabolism</keyword>